<dbReference type="RefSeq" id="WP_072705860.1">
    <property type="nucleotide sequence ID" value="NZ_FMJB01000044.1"/>
</dbReference>
<evidence type="ECO:0000259" key="1">
    <source>
        <dbReference type="SMART" id="SM00881"/>
    </source>
</evidence>
<dbReference type="EMBL" id="FMJB01000044">
    <property type="protein sequence ID" value="SCM67214.1"/>
    <property type="molecule type" value="Genomic_DNA"/>
</dbReference>
<gene>
    <name evidence="2" type="ORF">KARMA_1407</name>
</gene>
<evidence type="ECO:0000313" key="3">
    <source>
        <dbReference type="Proteomes" id="UP000184085"/>
    </source>
</evidence>
<feature type="domain" description="CoA-binding" evidence="1">
    <location>
        <begin position="12"/>
        <end position="107"/>
    </location>
</feature>
<dbReference type="InterPro" id="IPR003781">
    <property type="entry name" value="CoA-bd"/>
</dbReference>
<organism evidence="2 3">
    <name type="scientific">Donghicola eburneus</name>
    <dbReference type="NCBI Taxonomy" id="393278"/>
    <lineage>
        <taxon>Bacteria</taxon>
        <taxon>Pseudomonadati</taxon>
        <taxon>Pseudomonadota</taxon>
        <taxon>Alphaproteobacteria</taxon>
        <taxon>Rhodobacterales</taxon>
        <taxon>Roseobacteraceae</taxon>
        <taxon>Donghicola</taxon>
    </lineage>
</organism>
<dbReference type="PANTHER" id="PTHR33303:SF2">
    <property type="entry name" value="COA-BINDING DOMAIN-CONTAINING PROTEIN"/>
    <property type="match status" value="1"/>
</dbReference>
<proteinExistence type="predicted"/>
<dbReference type="Pfam" id="PF13380">
    <property type="entry name" value="CoA_binding_2"/>
    <property type="match status" value="1"/>
</dbReference>
<dbReference type="AlphaFoldDB" id="A0A1M4MZM1"/>
<accession>A0A1M4MZM1</accession>
<name>A0A1M4MZM1_9RHOB</name>
<dbReference type="SMART" id="SM00881">
    <property type="entry name" value="CoA_binding"/>
    <property type="match status" value="1"/>
</dbReference>
<dbReference type="Proteomes" id="UP000184085">
    <property type="component" value="Unassembled WGS sequence"/>
</dbReference>
<dbReference type="SUPFAM" id="SSF51735">
    <property type="entry name" value="NAD(P)-binding Rossmann-fold domains"/>
    <property type="match status" value="1"/>
</dbReference>
<keyword evidence="3" id="KW-1185">Reference proteome</keyword>
<sequence>MPQTDDQIRDILTSAQTIALVGASQNTARPSYQVGEFLTGQGYRVIPVNPGLAGQQLFGETVVGTLAEITDPVDIVDVFRAGNAVPAIVAEALKLTGPRTIWLQLGVDSAEGVALAQENGLKVVENRCPKIEMPRLGMV</sequence>
<dbReference type="PANTHER" id="PTHR33303">
    <property type="entry name" value="CYTOPLASMIC PROTEIN-RELATED"/>
    <property type="match status" value="1"/>
</dbReference>
<dbReference type="InterPro" id="IPR036291">
    <property type="entry name" value="NAD(P)-bd_dom_sf"/>
</dbReference>
<evidence type="ECO:0000313" key="2">
    <source>
        <dbReference type="EMBL" id="SCM67214.1"/>
    </source>
</evidence>
<reference evidence="3" key="1">
    <citation type="submission" date="2016-09" db="EMBL/GenBank/DDBJ databases">
        <authorList>
            <person name="Wibberg D."/>
        </authorList>
    </citation>
    <scope>NUCLEOTIDE SEQUENCE [LARGE SCALE GENOMIC DNA]</scope>
</reference>
<dbReference type="Gene3D" id="3.40.50.720">
    <property type="entry name" value="NAD(P)-binding Rossmann-like Domain"/>
    <property type="match status" value="1"/>
</dbReference>
<protein>
    <submittedName>
        <fullName evidence="2">CoA-binding protein</fullName>
    </submittedName>
</protein>